<name>A0AAV2IMF4_LYMST</name>
<organism evidence="3 4">
    <name type="scientific">Lymnaea stagnalis</name>
    <name type="common">Great pond snail</name>
    <name type="synonym">Helix stagnalis</name>
    <dbReference type="NCBI Taxonomy" id="6523"/>
    <lineage>
        <taxon>Eukaryota</taxon>
        <taxon>Metazoa</taxon>
        <taxon>Spiralia</taxon>
        <taxon>Lophotrochozoa</taxon>
        <taxon>Mollusca</taxon>
        <taxon>Gastropoda</taxon>
        <taxon>Heterobranchia</taxon>
        <taxon>Euthyneura</taxon>
        <taxon>Panpulmonata</taxon>
        <taxon>Hygrophila</taxon>
        <taxon>Lymnaeoidea</taxon>
        <taxon>Lymnaeidae</taxon>
        <taxon>Lymnaea</taxon>
    </lineage>
</organism>
<dbReference type="GO" id="GO:0030003">
    <property type="term" value="P:intracellular monoatomic cation homeostasis"/>
    <property type="evidence" value="ECO:0007669"/>
    <property type="project" value="TreeGrafter"/>
</dbReference>
<dbReference type="GO" id="GO:0140410">
    <property type="term" value="F:monoatomic cation:bicarbonate symporter activity"/>
    <property type="evidence" value="ECO:0007669"/>
    <property type="project" value="TreeGrafter"/>
</dbReference>
<dbReference type="InterPro" id="IPR050799">
    <property type="entry name" value="ZIP_Transporter"/>
</dbReference>
<dbReference type="Pfam" id="PF21116">
    <property type="entry name" value="EF-hand_Zip"/>
    <property type="match status" value="1"/>
</dbReference>
<dbReference type="AlphaFoldDB" id="A0AAV2IMF4"/>
<dbReference type="InterPro" id="IPR049406">
    <property type="entry name" value="ZIP4_12_EF-hand"/>
</dbReference>
<reference evidence="3 4" key="1">
    <citation type="submission" date="2024-04" db="EMBL/GenBank/DDBJ databases">
        <authorList>
            <consortium name="Genoscope - CEA"/>
            <person name="William W."/>
        </authorList>
    </citation>
    <scope>NUCLEOTIDE SEQUENCE [LARGE SCALE GENOMIC DNA]</scope>
</reference>
<sequence length="319" mass="35941">QEEFYGASVILLYYVTLSDQGCPRPAGQVPSVQTARQHLLNLTAAYDNSAAIRQTGLKSLLDRVKHHISHDHHDHKANDPHEGHGHHQHDDHSDHDHGRRRRESDDHDHHEQDDHDDHDDHDSTNMIVKRKCLSSDALFYYMGADNAGYVSTDRIGELSALVVYLIYSGSDVEEKCRLVPYKSEFINNIFLQYAQGGANISVSGLKSLMSRLDINPDDFKHGHAGHDHSDGHKHRRRRSVSSWSANMVDITSAREKRQTPVSQDLVSCYTANQLMTLYESNTGVDKMTFQQLCPSLLSQKLYADCTPPSPQTLGPTEAE</sequence>
<feature type="compositionally biased region" description="Basic and acidic residues" evidence="1">
    <location>
        <begin position="71"/>
        <end position="123"/>
    </location>
</feature>
<feature type="region of interest" description="Disordered" evidence="1">
    <location>
        <begin position="67"/>
        <end position="123"/>
    </location>
</feature>
<proteinExistence type="predicted"/>
<dbReference type="GO" id="GO:0071578">
    <property type="term" value="P:zinc ion import across plasma membrane"/>
    <property type="evidence" value="ECO:0007669"/>
    <property type="project" value="TreeGrafter"/>
</dbReference>
<gene>
    <name evidence="3" type="ORF">GSLYS_00020367001</name>
</gene>
<dbReference type="GO" id="GO:0005385">
    <property type="term" value="F:zinc ion transmembrane transporter activity"/>
    <property type="evidence" value="ECO:0007669"/>
    <property type="project" value="TreeGrafter"/>
</dbReference>
<feature type="compositionally biased region" description="Basic and acidic residues" evidence="1">
    <location>
        <begin position="219"/>
        <end position="230"/>
    </location>
</feature>
<dbReference type="Proteomes" id="UP001497497">
    <property type="component" value="Unassembled WGS sequence"/>
</dbReference>
<evidence type="ECO:0000313" key="4">
    <source>
        <dbReference type="Proteomes" id="UP001497497"/>
    </source>
</evidence>
<accession>A0AAV2IMF4</accession>
<feature type="non-terminal residue" evidence="3">
    <location>
        <position position="1"/>
    </location>
</feature>
<evidence type="ECO:0000313" key="3">
    <source>
        <dbReference type="EMBL" id="CAL1546990.1"/>
    </source>
</evidence>
<comment type="caution">
    <text evidence="3">The sequence shown here is derived from an EMBL/GenBank/DDBJ whole genome shotgun (WGS) entry which is preliminary data.</text>
</comment>
<dbReference type="EMBL" id="CAXITT010000889">
    <property type="protein sequence ID" value="CAL1546990.1"/>
    <property type="molecule type" value="Genomic_DNA"/>
</dbReference>
<dbReference type="PANTHER" id="PTHR12191:SF37">
    <property type="entry name" value="ZINC TRANSPORTER FOI"/>
    <property type="match status" value="1"/>
</dbReference>
<keyword evidence="4" id="KW-1185">Reference proteome</keyword>
<evidence type="ECO:0000256" key="1">
    <source>
        <dbReference type="SAM" id="MobiDB-lite"/>
    </source>
</evidence>
<feature type="region of interest" description="Disordered" evidence="1">
    <location>
        <begin position="219"/>
        <end position="241"/>
    </location>
</feature>
<evidence type="ECO:0000259" key="2">
    <source>
        <dbReference type="Pfam" id="PF21116"/>
    </source>
</evidence>
<dbReference type="GO" id="GO:0005886">
    <property type="term" value="C:plasma membrane"/>
    <property type="evidence" value="ECO:0007669"/>
    <property type="project" value="TreeGrafter"/>
</dbReference>
<feature type="domain" description="Zinc transporter ZIP4/12 EF-hand" evidence="2">
    <location>
        <begin position="185"/>
        <end position="301"/>
    </location>
</feature>
<feature type="non-terminal residue" evidence="3">
    <location>
        <position position="319"/>
    </location>
</feature>
<dbReference type="PANTHER" id="PTHR12191">
    <property type="entry name" value="SOLUTE CARRIER FAMILY 39"/>
    <property type="match status" value="1"/>
</dbReference>
<protein>
    <recommendedName>
        <fullName evidence="2">Zinc transporter ZIP4/12 EF-hand domain-containing protein</fullName>
    </recommendedName>
</protein>